<evidence type="ECO:0000259" key="8">
    <source>
        <dbReference type="Pfam" id="PF01494"/>
    </source>
</evidence>
<evidence type="ECO:0000259" key="9">
    <source>
        <dbReference type="Pfam" id="PF04082"/>
    </source>
</evidence>
<dbReference type="CDD" id="cd02979">
    <property type="entry name" value="PHOX_C"/>
    <property type="match status" value="1"/>
</dbReference>
<feature type="domain" description="Xylanolytic transcriptional activator regulatory" evidence="9">
    <location>
        <begin position="175"/>
        <end position="328"/>
    </location>
</feature>
<dbReference type="SUPFAM" id="SSF51905">
    <property type="entry name" value="FAD/NAD(P)-binding domain"/>
    <property type="match status" value="1"/>
</dbReference>
<dbReference type="GO" id="GO:0008270">
    <property type="term" value="F:zinc ion binding"/>
    <property type="evidence" value="ECO:0007669"/>
    <property type="project" value="InterPro"/>
</dbReference>
<organism evidence="11 12">
    <name type="scientific">Aspergillus terreus</name>
    <dbReference type="NCBI Taxonomy" id="33178"/>
    <lineage>
        <taxon>Eukaryota</taxon>
        <taxon>Fungi</taxon>
        <taxon>Dikarya</taxon>
        <taxon>Ascomycota</taxon>
        <taxon>Pezizomycotina</taxon>
        <taxon>Eurotiomycetes</taxon>
        <taxon>Eurotiomycetidae</taxon>
        <taxon>Eurotiales</taxon>
        <taxon>Aspergillaceae</taxon>
        <taxon>Aspergillus</taxon>
        <taxon>Aspergillus subgen. Circumdati</taxon>
    </lineage>
</organism>
<dbReference type="Gene3D" id="3.50.50.60">
    <property type="entry name" value="FAD/NAD(P)-binding domain"/>
    <property type="match status" value="1"/>
</dbReference>
<keyword evidence="5" id="KW-0805">Transcription regulation</keyword>
<dbReference type="GO" id="GO:0016709">
    <property type="term" value="F:oxidoreductase activity, acting on paired donors, with incorporation or reduction of molecular oxygen, NAD(P)H as one donor, and incorporation of one atom of oxygen"/>
    <property type="evidence" value="ECO:0007669"/>
    <property type="project" value="UniProtKB-ARBA"/>
</dbReference>
<dbReference type="InterPro" id="IPR012941">
    <property type="entry name" value="Phe_hydrox_C_dim_dom"/>
</dbReference>
<keyword evidence="7" id="KW-0539">Nucleus</keyword>
<comment type="similarity">
    <text evidence="1">Belongs to the PheA/TfdB FAD monooxygenase family.</text>
</comment>
<dbReference type="Proteomes" id="UP000452235">
    <property type="component" value="Unassembled WGS sequence"/>
</dbReference>
<evidence type="ECO:0000256" key="1">
    <source>
        <dbReference type="ARBA" id="ARBA00007801"/>
    </source>
</evidence>
<proteinExistence type="inferred from homology"/>
<protein>
    <submittedName>
        <fullName evidence="11">Phenol monooxygenase</fullName>
    </submittedName>
</protein>
<keyword evidence="3" id="KW-0274">FAD</keyword>
<keyword evidence="4" id="KW-0560">Oxidoreductase</keyword>
<dbReference type="PANTHER" id="PTHR43004">
    <property type="entry name" value="TRK SYSTEM POTASSIUM UPTAKE PROTEIN"/>
    <property type="match status" value="1"/>
</dbReference>
<dbReference type="InterPro" id="IPR036188">
    <property type="entry name" value="FAD/NAD-bd_sf"/>
</dbReference>
<dbReference type="SUPFAM" id="SSF54373">
    <property type="entry name" value="FAD-linked reductases, C-terminal domain"/>
    <property type="match status" value="1"/>
</dbReference>
<evidence type="ECO:0000256" key="2">
    <source>
        <dbReference type="ARBA" id="ARBA00022630"/>
    </source>
</evidence>
<evidence type="ECO:0000259" key="10">
    <source>
        <dbReference type="Pfam" id="PF07976"/>
    </source>
</evidence>
<dbReference type="GO" id="GO:0071949">
    <property type="term" value="F:FAD binding"/>
    <property type="evidence" value="ECO:0007669"/>
    <property type="project" value="InterPro"/>
</dbReference>
<evidence type="ECO:0000256" key="5">
    <source>
        <dbReference type="ARBA" id="ARBA00023015"/>
    </source>
</evidence>
<dbReference type="GO" id="GO:0006351">
    <property type="term" value="P:DNA-templated transcription"/>
    <property type="evidence" value="ECO:0007669"/>
    <property type="project" value="InterPro"/>
</dbReference>
<evidence type="ECO:0000256" key="6">
    <source>
        <dbReference type="ARBA" id="ARBA00023163"/>
    </source>
</evidence>
<dbReference type="GO" id="GO:0003677">
    <property type="term" value="F:DNA binding"/>
    <property type="evidence" value="ECO:0007669"/>
    <property type="project" value="InterPro"/>
</dbReference>
<dbReference type="Pfam" id="PF01494">
    <property type="entry name" value="FAD_binding_3"/>
    <property type="match status" value="1"/>
</dbReference>
<dbReference type="PANTHER" id="PTHR43004:SF15">
    <property type="entry name" value="MONOOXYGENASE, PUTATIVE (AFU_ORTHOLOGUE AFUA_6G03030)-RELATED"/>
    <property type="match status" value="1"/>
</dbReference>
<keyword evidence="11" id="KW-0503">Monooxygenase</keyword>
<reference evidence="11 12" key="1">
    <citation type="submission" date="2020-01" db="EMBL/GenBank/DDBJ databases">
        <title>Aspergillus terreus IFO 6365 whole genome shotgun sequence.</title>
        <authorList>
            <person name="Kanamasa S."/>
            <person name="Takahashi H."/>
        </authorList>
    </citation>
    <scope>NUCLEOTIDE SEQUENCE [LARGE SCALE GENOMIC DNA]</scope>
    <source>
        <strain evidence="11 12">IFO 6365</strain>
    </source>
</reference>
<keyword evidence="6" id="KW-0804">Transcription</keyword>
<dbReference type="Gene3D" id="3.40.30.20">
    <property type="match status" value="1"/>
</dbReference>
<feature type="domain" description="Phenol hydroxylase-like C-terminal dimerisation" evidence="10">
    <location>
        <begin position="1012"/>
        <end position="1190"/>
    </location>
</feature>
<gene>
    <name evidence="11" type="ORF">ATEIFO6365_0002037500</name>
</gene>
<evidence type="ECO:0000256" key="3">
    <source>
        <dbReference type="ARBA" id="ARBA00022827"/>
    </source>
</evidence>
<sequence length="1194" mass="132738">MGLVSEDSLWLQHATPQTPHVTQTADAQQVPGMALHDAIPHTDSSWFLGTDLDVDALDFSLSSAIFEWAQPTPTVPYPGQSGADYDFSGSIPAPAGDMQSTPSRPQNAVQKKWFAFQTPYDDPKRTYTTEPVQGTLASGNLGADESYRAGLSRQLQPRTHDEALPSAEQLNLFAKLFFSRFHSLLPVIHAPTFRPTAENSLLFLSICSVGSLFVGSSHAVAQGTRIFERLNKAILASWETILSRSRPDALSMVQAAILGQTFAILSGTPRYLVLADVLHGTVMSWARESNKHSHVDLNSTPKLNFDTDLRGLEEQWQLWIEVEQRGRVEIALNIHDAELAGLLHHDPIRKHRFAQYPRLQSDALFMAPTATKWAALYKQLLLDTTPAVNLDDPFCNAGVRSRFAAYSVLESINAGLIESRHSNTHRADDSRRISKLLIQWWQTHSVHLRDDEDPFGLPVLWHSIYMSLYVDIDLLEQAIGRCGDSRKVTASEEVRKWAASLDASKCLVHALLTQRYLERMRVSAEPAIHIPRALFSAALAWVCFNRIGHQKEIHLGAFEAPEIQLIGSKNALQEVQGQAFGDTAFADVNHLHRLVDLLHRAGPAGLMLELSLARYGLSDESLLCIDSKPSTLKSGQADGVQPRTLEVFKTLGISDEIENEACQMWQFAFWKTSEDKTKVIERKNVVPEVIPPARFRYEATIHQGRIERILETDLLRYSKRGVQRETKLLHVQIDESDKEFPVLAEIETKGVKRTIRTKHLIGADGAHSVVRQCMGLKLEGQSLDHIWGVVDLVVDTNFPDIRRRCAIHSPAGSVMVIPRERIATGEYLTRLYVLVPGAVRPDGNDVAAPGGPTDDARAQDAFKPYYLRPKREDAVDWWAAYQIGQRISPEFIVKDSTGVGRVFIAGDACHTHSPKAGQGMNVSMMDSYNLAWKLAYHINGLTPAPSDPSVPNPLLDTYQIERQANAQQLIDFDRKFSTIFSGQVDTADSGLSHAEFVQTFNTGNGFTSGCGVEYNPSMIVAREFPPGSSDPIQGTDYLAGVLRPGRRLLNVKLMRHADGWHRDIQDDLESTGRFRVLCLTSSDLLDPSGASANALDGVVTMIERFPKSLIEPIIVHPRVEKPFEWDDIPDVVKQHAEMRFYNGYDLEDAYGIYGVDPSKGALAVIRPDGYVGVVAELGDVAHVENYLRLCVHTA</sequence>
<keyword evidence="2" id="KW-0285">Flavoprotein</keyword>
<dbReference type="VEuPathDB" id="FungiDB:ATEG_02282"/>
<evidence type="ECO:0000313" key="12">
    <source>
        <dbReference type="Proteomes" id="UP000452235"/>
    </source>
</evidence>
<dbReference type="EMBL" id="BLJY01000002">
    <property type="protein sequence ID" value="GFF13265.1"/>
    <property type="molecule type" value="Genomic_DNA"/>
</dbReference>
<accession>A0A5M3YY75</accession>
<dbReference type="Pfam" id="PF04082">
    <property type="entry name" value="Fungal_trans"/>
    <property type="match status" value="1"/>
</dbReference>
<dbReference type="InterPro" id="IPR038220">
    <property type="entry name" value="PHOX_C_sf"/>
</dbReference>
<evidence type="ECO:0000256" key="4">
    <source>
        <dbReference type="ARBA" id="ARBA00023002"/>
    </source>
</evidence>
<dbReference type="PRINTS" id="PR00420">
    <property type="entry name" value="RNGMNOXGNASE"/>
</dbReference>
<evidence type="ECO:0000313" key="11">
    <source>
        <dbReference type="EMBL" id="GFF13265.1"/>
    </source>
</evidence>
<dbReference type="VEuPathDB" id="FungiDB:ATEG_02281"/>
<dbReference type="Gene3D" id="3.30.9.10">
    <property type="entry name" value="D-Amino Acid Oxidase, subunit A, domain 2"/>
    <property type="match status" value="1"/>
</dbReference>
<dbReference type="OrthoDB" id="1716816at2759"/>
<dbReference type="SUPFAM" id="SSF52833">
    <property type="entry name" value="Thioredoxin-like"/>
    <property type="match status" value="1"/>
</dbReference>
<name>A0A5M3YY75_ASPTE</name>
<keyword evidence="12" id="KW-1185">Reference proteome</keyword>
<dbReference type="CDD" id="cd12148">
    <property type="entry name" value="fungal_TF_MHR"/>
    <property type="match status" value="1"/>
</dbReference>
<dbReference type="Pfam" id="PF07976">
    <property type="entry name" value="Phe_hydrox_dim"/>
    <property type="match status" value="1"/>
</dbReference>
<evidence type="ECO:0000256" key="7">
    <source>
        <dbReference type="ARBA" id="ARBA00023242"/>
    </source>
</evidence>
<dbReference type="InterPro" id="IPR007219">
    <property type="entry name" value="XnlR_reg_dom"/>
</dbReference>
<dbReference type="InterPro" id="IPR050641">
    <property type="entry name" value="RIFMO-like"/>
</dbReference>
<feature type="domain" description="FAD-binding" evidence="8">
    <location>
        <begin position="601"/>
        <end position="972"/>
    </location>
</feature>
<dbReference type="InterPro" id="IPR036249">
    <property type="entry name" value="Thioredoxin-like_sf"/>
</dbReference>
<dbReference type="AlphaFoldDB" id="A0A5M3YY75"/>
<comment type="caution">
    <text evidence="11">The sequence shown here is derived from an EMBL/GenBank/DDBJ whole genome shotgun (WGS) entry which is preliminary data.</text>
</comment>
<dbReference type="InterPro" id="IPR002938">
    <property type="entry name" value="FAD-bd"/>
</dbReference>